<dbReference type="CDD" id="cd05387">
    <property type="entry name" value="BY-kinase"/>
    <property type="match status" value="1"/>
</dbReference>
<name>A0ABW3Q3P4_9BACT</name>
<gene>
    <name evidence="11" type="ORF">ACFQ4C_03670</name>
</gene>
<reference evidence="12" key="1">
    <citation type="journal article" date="2019" name="Int. J. Syst. Evol. Microbiol.">
        <title>The Global Catalogue of Microorganisms (GCM) 10K type strain sequencing project: providing services to taxonomists for standard genome sequencing and annotation.</title>
        <authorList>
            <consortium name="The Broad Institute Genomics Platform"/>
            <consortium name="The Broad Institute Genome Sequencing Center for Infectious Disease"/>
            <person name="Wu L."/>
            <person name="Ma J."/>
        </authorList>
    </citation>
    <scope>NUCLEOTIDE SEQUENCE [LARGE SCALE GENOMIC DNA]</scope>
    <source>
        <strain evidence="12">CCUG 55608</strain>
    </source>
</reference>
<comment type="caution">
    <text evidence="11">The sequence shown here is derived from an EMBL/GenBank/DDBJ whole genome shotgun (WGS) entry which is preliminary data.</text>
</comment>
<sequence>MASEHLYYEAVPLSKSDGPNLSSVFFRYKQYWGWILASILLSVSLAVLYALYLPPVYNIQASLMINDEKKGSFEEKVLKEQQIFIPKKVVENEIEVLKSTTLMTKVVERLNLNISYFRPSTLRKRELYADSPISLQVIKPNELLYKTTLSVRFTDAQTILINDKPYPVNQVVMTPFGQLRMATREAVDPQIEPLTIQVSPVFKVVSQYLKSLKVEPTSKTSTVLLVSIEETVPPKGIALLTQLIEEYNRAAIEEKNRMAMNTLKFIESRLALIGDELATIERDVESYKSTEGITDLSSQAGTLLQTVKENDSQLNQVGIQLRALKNMENYIEHKAGDFGAAPNTLGLNDPVLLQMVTKLNDLELQRENLASTTSPSNPLVQSFDSRINGVKRSIRENIQTLRQTLTGTQRELMAVNKHNEGLIRRVPKKDRVLLNITRQQRIKNDLYTYLLQKREEAALSYASTISDSRVVDKAFYNDVPIKPRKSYIVLLGGLFGLLVPIGLIFTRDLIKGRIVRRSDVERATQVPIVGELIQNASNQPIGLLSQSRTLIDEQFRMLRTRVQFLGNETGSNQVILITSSVSREGKSFVSANLGASLAMAEHPTVVLEMDLRNPQIHPALGVENTIGITEYLQGRASLDAILQEIPGMKNYWMITSGQLPTHPSELLGNPRLRMLIQELRSRFSFVLIDSSPVSLVTDAHLIASHVDATLFIVRCDVTPKKSLKTLEALYQEQRFRQLNVVINGAYEQKPHYYHYENANVKRRRFA</sequence>
<evidence type="ECO:0000256" key="1">
    <source>
        <dbReference type="ARBA" id="ARBA00004651"/>
    </source>
</evidence>
<dbReference type="InterPro" id="IPR003856">
    <property type="entry name" value="LPS_length_determ_N"/>
</dbReference>
<dbReference type="NCBIfam" id="TIGR01007">
    <property type="entry name" value="eps_fam"/>
    <property type="match status" value="1"/>
</dbReference>
<evidence type="ECO:0000313" key="11">
    <source>
        <dbReference type="EMBL" id="MFD1140187.1"/>
    </source>
</evidence>
<evidence type="ECO:0000313" key="12">
    <source>
        <dbReference type="Proteomes" id="UP001597116"/>
    </source>
</evidence>
<organism evidence="11 12">
    <name type="scientific">Larkinella insperata</name>
    <dbReference type="NCBI Taxonomy" id="332158"/>
    <lineage>
        <taxon>Bacteria</taxon>
        <taxon>Pseudomonadati</taxon>
        <taxon>Bacteroidota</taxon>
        <taxon>Cytophagia</taxon>
        <taxon>Cytophagales</taxon>
        <taxon>Spirosomataceae</taxon>
        <taxon>Larkinella</taxon>
    </lineage>
</organism>
<keyword evidence="5" id="KW-0067">ATP-binding</keyword>
<accession>A0ABW3Q3P4</accession>
<dbReference type="InterPro" id="IPR050445">
    <property type="entry name" value="Bact_polysacc_biosynth/exp"/>
</dbReference>
<dbReference type="Pfam" id="PF13807">
    <property type="entry name" value="GNVR"/>
    <property type="match status" value="1"/>
</dbReference>
<comment type="subcellular location">
    <subcellularLocation>
        <location evidence="1">Cell membrane</location>
        <topology evidence="1">Multi-pass membrane protein</topology>
    </subcellularLocation>
</comment>
<keyword evidence="4" id="KW-0547">Nucleotide-binding</keyword>
<feature type="domain" description="Tyrosine-protein kinase G-rich" evidence="10">
    <location>
        <begin position="431"/>
        <end position="508"/>
    </location>
</feature>
<dbReference type="InterPro" id="IPR032807">
    <property type="entry name" value="GNVR"/>
</dbReference>
<keyword evidence="12" id="KW-1185">Reference proteome</keyword>
<evidence type="ECO:0000256" key="3">
    <source>
        <dbReference type="ARBA" id="ARBA00022692"/>
    </source>
</evidence>
<dbReference type="InterPro" id="IPR005702">
    <property type="entry name" value="Wzc-like_C"/>
</dbReference>
<keyword evidence="3 8" id="KW-0812">Transmembrane</keyword>
<dbReference type="Pfam" id="PF02706">
    <property type="entry name" value="Wzz"/>
    <property type="match status" value="1"/>
</dbReference>
<dbReference type="SUPFAM" id="SSF52540">
    <property type="entry name" value="P-loop containing nucleoside triphosphate hydrolases"/>
    <property type="match status" value="1"/>
</dbReference>
<feature type="transmembrane region" description="Helical" evidence="8">
    <location>
        <begin position="487"/>
        <end position="506"/>
    </location>
</feature>
<feature type="transmembrane region" description="Helical" evidence="8">
    <location>
        <begin position="31"/>
        <end position="52"/>
    </location>
</feature>
<dbReference type="RefSeq" id="WP_265989782.1">
    <property type="nucleotide sequence ID" value="NZ_CP110973.1"/>
</dbReference>
<evidence type="ECO:0000256" key="7">
    <source>
        <dbReference type="ARBA" id="ARBA00023136"/>
    </source>
</evidence>
<evidence type="ECO:0000256" key="6">
    <source>
        <dbReference type="ARBA" id="ARBA00022989"/>
    </source>
</evidence>
<dbReference type="Gene3D" id="3.40.50.300">
    <property type="entry name" value="P-loop containing nucleotide triphosphate hydrolases"/>
    <property type="match status" value="1"/>
</dbReference>
<feature type="domain" description="Polysaccharide chain length determinant N-terminal" evidence="9">
    <location>
        <begin position="29"/>
        <end position="109"/>
    </location>
</feature>
<dbReference type="EMBL" id="JBHTLP010000002">
    <property type="protein sequence ID" value="MFD1140187.1"/>
    <property type="molecule type" value="Genomic_DNA"/>
</dbReference>
<evidence type="ECO:0000256" key="2">
    <source>
        <dbReference type="ARBA" id="ARBA00022475"/>
    </source>
</evidence>
<dbReference type="PANTHER" id="PTHR32309">
    <property type="entry name" value="TYROSINE-PROTEIN KINASE"/>
    <property type="match status" value="1"/>
</dbReference>
<keyword evidence="7 8" id="KW-0472">Membrane</keyword>
<dbReference type="InterPro" id="IPR027417">
    <property type="entry name" value="P-loop_NTPase"/>
</dbReference>
<evidence type="ECO:0000259" key="9">
    <source>
        <dbReference type="Pfam" id="PF02706"/>
    </source>
</evidence>
<protein>
    <submittedName>
        <fullName evidence="11">GumC family protein</fullName>
    </submittedName>
</protein>
<proteinExistence type="predicted"/>
<dbReference type="PANTHER" id="PTHR32309:SF13">
    <property type="entry name" value="FERRIC ENTEROBACTIN TRANSPORT PROTEIN FEPE"/>
    <property type="match status" value="1"/>
</dbReference>
<evidence type="ECO:0000256" key="8">
    <source>
        <dbReference type="SAM" id="Phobius"/>
    </source>
</evidence>
<evidence type="ECO:0000259" key="10">
    <source>
        <dbReference type="Pfam" id="PF13807"/>
    </source>
</evidence>
<keyword evidence="2" id="KW-1003">Cell membrane</keyword>
<dbReference type="Proteomes" id="UP001597116">
    <property type="component" value="Unassembled WGS sequence"/>
</dbReference>
<evidence type="ECO:0000256" key="5">
    <source>
        <dbReference type="ARBA" id="ARBA00022840"/>
    </source>
</evidence>
<keyword evidence="6 8" id="KW-1133">Transmembrane helix</keyword>
<evidence type="ECO:0000256" key="4">
    <source>
        <dbReference type="ARBA" id="ARBA00022741"/>
    </source>
</evidence>